<dbReference type="OrthoDB" id="9798842at2"/>
<dbReference type="HAMAP" id="MF_01384">
    <property type="entry name" value="UreD"/>
    <property type="match status" value="1"/>
</dbReference>
<evidence type="ECO:0000313" key="5">
    <source>
        <dbReference type="Proteomes" id="UP000314011"/>
    </source>
</evidence>
<dbReference type="Pfam" id="PF01774">
    <property type="entry name" value="UreD"/>
    <property type="match status" value="1"/>
</dbReference>
<name>A0A5C5GDN6_9RHOB</name>
<comment type="subcellular location">
    <subcellularLocation>
        <location evidence="3">Cytoplasm</location>
    </subcellularLocation>
</comment>
<accession>A0A5C5GDN6</accession>
<evidence type="ECO:0000256" key="2">
    <source>
        <dbReference type="ARBA" id="ARBA00023186"/>
    </source>
</evidence>
<comment type="similarity">
    <text evidence="1 3">Belongs to the UreD family.</text>
</comment>
<evidence type="ECO:0000256" key="1">
    <source>
        <dbReference type="ARBA" id="ARBA00007177"/>
    </source>
</evidence>
<keyword evidence="3" id="KW-0996">Nickel insertion</keyword>
<dbReference type="EMBL" id="VFFF01000002">
    <property type="protein sequence ID" value="TNY31689.1"/>
    <property type="molecule type" value="Genomic_DNA"/>
</dbReference>
<dbReference type="PANTHER" id="PTHR33643:SF1">
    <property type="entry name" value="UREASE ACCESSORY PROTEIN D"/>
    <property type="match status" value="1"/>
</dbReference>
<dbReference type="Proteomes" id="UP000314011">
    <property type="component" value="Unassembled WGS sequence"/>
</dbReference>
<protein>
    <recommendedName>
        <fullName evidence="3">Urease accessory protein UreD</fullName>
    </recommendedName>
</protein>
<dbReference type="AlphaFoldDB" id="A0A5C5GDN6"/>
<evidence type="ECO:0000256" key="3">
    <source>
        <dbReference type="HAMAP-Rule" id="MF_01384"/>
    </source>
</evidence>
<dbReference type="InterPro" id="IPR002669">
    <property type="entry name" value="UreD"/>
</dbReference>
<proteinExistence type="inferred from homology"/>
<comment type="function">
    <text evidence="3">Required for maturation of urease via the functional incorporation of the urease nickel metallocenter.</text>
</comment>
<dbReference type="PANTHER" id="PTHR33643">
    <property type="entry name" value="UREASE ACCESSORY PROTEIN D"/>
    <property type="match status" value="1"/>
</dbReference>
<organism evidence="4 5">
    <name type="scientific">Pelagovum pacificum</name>
    <dbReference type="NCBI Taxonomy" id="2588711"/>
    <lineage>
        <taxon>Bacteria</taxon>
        <taxon>Pseudomonadati</taxon>
        <taxon>Pseudomonadota</taxon>
        <taxon>Alphaproteobacteria</taxon>
        <taxon>Rhodobacterales</taxon>
        <taxon>Paracoccaceae</taxon>
        <taxon>Pelagovum</taxon>
    </lineage>
</organism>
<sequence>MKLLFPRPSATALEAVALNTSGGLTGGDRLSLEIGTEPGAALTFSTQAAERAYASTGDVPAQMTTSIHLAGGSRLDWLPQETILFDRARLSRRLTVEMACDARLTLVEPVILGRVAMGERCGDVAFRDSWDIRRDGKLIYADRTRLDGDVSALLARTGAGAGAYATLVHVAPDAERHLAPLRATLPAPSGVSLLRDGVLVARLLTEDGFALRSLIVPAIERLTDGPVPKVWRL</sequence>
<keyword evidence="3" id="KW-0963">Cytoplasm</keyword>
<evidence type="ECO:0000313" key="4">
    <source>
        <dbReference type="EMBL" id="TNY31689.1"/>
    </source>
</evidence>
<comment type="subunit">
    <text evidence="3">UreD, UreF and UreG form a complex that acts as a GTP-hydrolysis-dependent molecular chaperone, activating the urease apoprotein by helping to assemble the nickel containing metallocenter of UreC. The UreE protein probably delivers the nickel.</text>
</comment>
<dbReference type="GO" id="GO:0016151">
    <property type="term" value="F:nickel cation binding"/>
    <property type="evidence" value="ECO:0007669"/>
    <property type="project" value="UniProtKB-UniRule"/>
</dbReference>
<dbReference type="GO" id="GO:0005737">
    <property type="term" value="C:cytoplasm"/>
    <property type="evidence" value="ECO:0007669"/>
    <property type="project" value="UniProtKB-SubCell"/>
</dbReference>
<keyword evidence="5" id="KW-1185">Reference proteome</keyword>
<comment type="caution">
    <text evidence="4">The sequence shown here is derived from an EMBL/GenBank/DDBJ whole genome shotgun (WGS) entry which is preliminary data.</text>
</comment>
<keyword evidence="2 3" id="KW-0143">Chaperone</keyword>
<gene>
    <name evidence="3" type="primary">ureD</name>
    <name evidence="4" type="ORF">FHY64_14945</name>
</gene>
<reference evidence="4 5" key="1">
    <citation type="submission" date="2019-06" db="EMBL/GenBank/DDBJ databases">
        <title>Genome of new Rhodobacteraceae sp. SM1903.</title>
        <authorList>
            <person name="Ren X."/>
        </authorList>
    </citation>
    <scope>NUCLEOTIDE SEQUENCE [LARGE SCALE GENOMIC DNA]</scope>
    <source>
        <strain evidence="4 5">SM1903</strain>
    </source>
</reference>